<comment type="catalytic activity">
    <reaction evidence="10">
        <text>8-oxo-dGTP + H2O = 8-oxo-dGMP + diphosphate + H(+)</text>
        <dbReference type="Rhea" id="RHEA:31575"/>
        <dbReference type="ChEBI" id="CHEBI:15377"/>
        <dbReference type="ChEBI" id="CHEBI:15378"/>
        <dbReference type="ChEBI" id="CHEBI:33019"/>
        <dbReference type="ChEBI" id="CHEBI:63224"/>
        <dbReference type="ChEBI" id="CHEBI:77896"/>
        <dbReference type="EC" id="3.6.1.55"/>
    </reaction>
</comment>
<evidence type="ECO:0000259" key="13">
    <source>
        <dbReference type="PROSITE" id="PS51462"/>
    </source>
</evidence>
<keyword evidence="3" id="KW-0515">Mutator protein</keyword>
<dbReference type="AlphaFoldDB" id="A0A7Z0D5Z1"/>
<gene>
    <name evidence="14" type="ORF">GGQ54_000004</name>
</gene>
<dbReference type="SUPFAM" id="SSF55811">
    <property type="entry name" value="Nudix"/>
    <property type="match status" value="1"/>
</dbReference>
<evidence type="ECO:0000256" key="12">
    <source>
        <dbReference type="RuleBase" id="RU003476"/>
    </source>
</evidence>
<evidence type="ECO:0000256" key="3">
    <source>
        <dbReference type="ARBA" id="ARBA00022457"/>
    </source>
</evidence>
<evidence type="ECO:0000313" key="15">
    <source>
        <dbReference type="Proteomes" id="UP000527616"/>
    </source>
</evidence>
<dbReference type="InterPro" id="IPR000086">
    <property type="entry name" value="NUDIX_hydrolase_dom"/>
</dbReference>
<dbReference type="PRINTS" id="PR00502">
    <property type="entry name" value="NUDIXFAMILY"/>
</dbReference>
<dbReference type="GO" id="GO:0044716">
    <property type="term" value="F:8-oxo-GDP phosphatase activity"/>
    <property type="evidence" value="ECO:0007669"/>
    <property type="project" value="TreeGrafter"/>
</dbReference>
<dbReference type="InterPro" id="IPR015797">
    <property type="entry name" value="NUDIX_hydrolase-like_dom_sf"/>
</dbReference>
<dbReference type="Gene3D" id="3.90.79.10">
    <property type="entry name" value="Nucleoside Triphosphate Pyrophosphohydrolase"/>
    <property type="match status" value="1"/>
</dbReference>
<dbReference type="GO" id="GO:0035539">
    <property type="term" value="F:8-oxo-7,8-dihydrodeoxyguanosine triphosphate pyrophosphatase activity"/>
    <property type="evidence" value="ECO:0007669"/>
    <property type="project" value="UniProtKB-EC"/>
</dbReference>
<dbReference type="PANTHER" id="PTHR47707">
    <property type="entry name" value="8-OXO-DGTP DIPHOSPHATASE"/>
    <property type="match status" value="1"/>
</dbReference>
<dbReference type="GO" id="GO:0006260">
    <property type="term" value="P:DNA replication"/>
    <property type="evidence" value="ECO:0007669"/>
    <property type="project" value="UniProtKB-KW"/>
</dbReference>
<name>A0A7Z0D5Z1_9ACTN</name>
<keyword evidence="4" id="KW-0235">DNA replication</keyword>
<keyword evidence="8" id="KW-0460">Magnesium</keyword>
<dbReference type="GO" id="GO:0006281">
    <property type="term" value="P:DNA repair"/>
    <property type="evidence" value="ECO:0007669"/>
    <property type="project" value="UniProtKB-KW"/>
</dbReference>
<dbReference type="GO" id="GO:0044715">
    <property type="term" value="F:8-oxo-dGDP phosphatase activity"/>
    <property type="evidence" value="ECO:0007669"/>
    <property type="project" value="TreeGrafter"/>
</dbReference>
<dbReference type="EMBL" id="JACBZS010000001">
    <property type="protein sequence ID" value="NYI69444.1"/>
    <property type="molecule type" value="Genomic_DNA"/>
</dbReference>
<dbReference type="RefSeq" id="WP_179443523.1">
    <property type="nucleotide sequence ID" value="NZ_JACBZS010000001.1"/>
</dbReference>
<evidence type="ECO:0000256" key="4">
    <source>
        <dbReference type="ARBA" id="ARBA00022705"/>
    </source>
</evidence>
<organism evidence="14 15">
    <name type="scientific">Naumannella cuiyingiana</name>
    <dbReference type="NCBI Taxonomy" id="1347891"/>
    <lineage>
        <taxon>Bacteria</taxon>
        <taxon>Bacillati</taxon>
        <taxon>Actinomycetota</taxon>
        <taxon>Actinomycetes</taxon>
        <taxon>Propionibacteriales</taxon>
        <taxon>Propionibacteriaceae</taxon>
        <taxon>Naumannella</taxon>
    </lineage>
</organism>
<evidence type="ECO:0000256" key="1">
    <source>
        <dbReference type="ARBA" id="ARBA00001946"/>
    </source>
</evidence>
<protein>
    <recommendedName>
        <fullName evidence="11">8-oxo-dGTP diphosphatase</fullName>
        <ecNumber evidence="11">3.6.1.55</ecNumber>
    </recommendedName>
</protein>
<sequence>MTRTLVVAAAIVRDGRVLATRRRYPPALAGRWEFPGGKVEPGERPTDALARELVEELGVRAELGPEIAPDAGGAWPIDERLELRLWWAWVRPDSPEPTPGHGHDRLVWLPPDELSRLDWLDPDRPMVDRMRRDGLPGAPT</sequence>
<dbReference type="Pfam" id="PF00293">
    <property type="entry name" value="NUDIX"/>
    <property type="match status" value="1"/>
</dbReference>
<evidence type="ECO:0000256" key="6">
    <source>
        <dbReference type="ARBA" id="ARBA00022763"/>
    </source>
</evidence>
<keyword evidence="7 12" id="KW-0378">Hydrolase</keyword>
<dbReference type="PANTHER" id="PTHR47707:SF1">
    <property type="entry name" value="NUDIX HYDROLASE FAMILY PROTEIN"/>
    <property type="match status" value="1"/>
</dbReference>
<evidence type="ECO:0000256" key="8">
    <source>
        <dbReference type="ARBA" id="ARBA00022842"/>
    </source>
</evidence>
<evidence type="ECO:0000313" key="14">
    <source>
        <dbReference type="EMBL" id="NYI69444.1"/>
    </source>
</evidence>
<dbReference type="GO" id="GO:0008413">
    <property type="term" value="F:8-oxo-7,8-dihydroguanosine triphosphate pyrophosphatase activity"/>
    <property type="evidence" value="ECO:0007669"/>
    <property type="project" value="TreeGrafter"/>
</dbReference>
<comment type="cofactor">
    <cofactor evidence="1">
        <name>Mg(2+)</name>
        <dbReference type="ChEBI" id="CHEBI:18420"/>
    </cofactor>
</comment>
<keyword evidence="9" id="KW-0234">DNA repair</keyword>
<keyword evidence="6" id="KW-0227">DNA damage</keyword>
<dbReference type="InterPro" id="IPR020084">
    <property type="entry name" value="NUDIX_hydrolase_CS"/>
</dbReference>
<reference evidence="14 15" key="1">
    <citation type="submission" date="2020-07" db="EMBL/GenBank/DDBJ databases">
        <title>Sequencing the genomes of 1000 actinobacteria strains.</title>
        <authorList>
            <person name="Klenk H.-P."/>
        </authorList>
    </citation>
    <scope>NUCLEOTIDE SEQUENCE [LARGE SCALE GENOMIC DNA]</scope>
    <source>
        <strain evidence="14 15">DSM 103164</strain>
    </source>
</reference>
<proteinExistence type="inferred from homology"/>
<dbReference type="EC" id="3.6.1.55" evidence="11"/>
<accession>A0A7Z0D5Z1</accession>
<keyword evidence="15" id="KW-1185">Reference proteome</keyword>
<evidence type="ECO:0000256" key="5">
    <source>
        <dbReference type="ARBA" id="ARBA00022723"/>
    </source>
</evidence>
<evidence type="ECO:0000256" key="11">
    <source>
        <dbReference type="ARBA" id="ARBA00038905"/>
    </source>
</evidence>
<dbReference type="PROSITE" id="PS00893">
    <property type="entry name" value="NUDIX_BOX"/>
    <property type="match status" value="1"/>
</dbReference>
<dbReference type="InterPro" id="IPR047127">
    <property type="entry name" value="MutT-like"/>
</dbReference>
<comment type="caution">
    <text evidence="14">The sequence shown here is derived from an EMBL/GenBank/DDBJ whole genome shotgun (WGS) entry which is preliminary data.</text>
</comment>
<evidence type="ECO:0000256" key="9">
    <source>
        <dbReference type="ARBA" id="ARBA00023204"/>
    </source>
</evidence>
<feature type="domain" description="Nudix hydrolase" evidence="13">
    <location>
        <begin position="2"/>
        <end position="132"/>
    </location>
</feature>
<dbReference type="Proteomes" id="UP000527616">
    <property type="component" value="Unassembled WGS sequence"/>
</dbReference>
<dbReference type="GO" id="GO:0046872">
    <property type="term" value="F:metal ion binding"/>
    <property type="evidence" value="ECO:0007669"/>
    <property type="project" value="UniProtKB-KW"/>
</dbReference>
<dbReference type="CDD" id="cd03425">
    <property type="entry name" value="NUDIX_MutT_NudA_like"/>
    <property type="match status" value="1"/>
</dbReference>
<evidence type="ECO:0000256" key="7">
    <source>
        <dbReference type="ARBA" id="ARBA00022801"/>
    </source>
</evidence>
<evidence type="ECO:0000256" key="2">
    <source>
        <dbReference type="ARBA" id="ARBA00005582"/>
    </source>
</evidence>
<comment type="similarity">
    <text evidence="2 12">Belongs to the Nudix hydrolase family.</text>
</comment>
<evidence type="ECO:0000256" key="10">
    <source>
        <dbReference type="ARBA" id="ARBA00035861"/>
    </source>
</evidence>
<dbReference type="InterPro" id="IPR020476">
    <property type="entry name" value="Nudix_hydrolase"/>
</dbReference>
<keyword evidence="5" id="KW-0479">Metal-binding</keyword>
<dbReference type="PROSITE" id="PS51462">
    <property type="entry name" value="NUDIX"/>
    <property type="match status" value="1"/>
</dbReference>